<dbReference type="SMART" id="SM00420">
    <property type="entry name" value="HTH_DEOR"/>
    <property type="match status" value="1"/>
</dbReference>
<dbReference type="SMART" id="SM01134">
    <property type="entry name" value="DeoRC"/>
    <property type="match status" value="1"/>
</dbReference>
<keyword evidence="1" id="KW-0805">Transcription regulation</keyword>
<dbReference type="InterPro" id="IPR014036">
    <property type="entry name" value="DeoR-like_C"/>
</dbReference>
<accession>A0A5B8M8F9</accession>
<dbReference type="InterPro" id="IPR001034">
    <property type="entry name" value="DeoR_HTH"/>
</dbReference>
<feature type="domain" description="HTH deoR-type" evidence="3">
    <location>
        <begin position="1"/>
        <end position="49"/>
    </location>
</feature>
<proteinExistence type="predicted"/>
<sequence length="251" mass="26682">MLSLIGERGFVRVGELSETFGVSDVTVRGDLTVLEGTQGIRRVHGGAMPRVTGATHELSFEEALESSAEEKWAIARAAAALVEPGMSVIVDVGSTCLAVARELVRRDELHDVTVITNGLTTAFELENAIPRFQVLVTGGTLRPLQHSLVAPLAAAMFTHVHADLAFIGCNGVDARAGITNINLPEAELKREMVLASTRAVVVADGSKAGQVHLGRIGDLLEFETVFLGASADTAALRELRRTHDRVVTVDA</sequence>
<dbReference type="InterPro" id="IPR036390">
    <property type="entry name" value="WH_DNA-bd_sf"/>
</dbReference>
<dbReference type="PANTHER" id="PTHR30363">
    <property type="entry name" value="HTH-TYPE TRANSCRIPTIONAL REGULATOR SRLR-RELATED"/>
    <property type="match status" value="1"/>
</dbReference>
<keyword evidence="2" id="KW-0804">Transcription</keyword>
<dbReference type="Pfam" id="PF00455">
    <property type="entry name" value="DeoRC"/>
    <property type="match status" value="1"/>
</dbReference>
<dbReference type="SUPFAM" id="SSF100950">
    <property type="entry name" value="NagB/RpiA/CoA transferase-like"/>
    <property type="match status" value="1"/>
</dbReference>
<keyword evidence="5" id="KW-1185">Reference proteome</keyword>
<dbReference type="OrthoDB" id="7688673at2"/>
<evidence type="ECO:0000259" key="3">
    <source>
        <dbReference type="PROSITE" id="PS51000"/>
    </source>
</evidence>
<organism evidence="4 5">
    <name type="scientific">Humibacter ginsenosidimutans</name>
    <dbReference type="NCBI Taxonomy" id="2599293"/>
    <lineage>
        <taxon>Bacteria</taxon>
        <taxon>Bacillati</taxon>
        <taxon>Actinomycetota</taxon>
        <taxon>Actinomycetes</taxon>
        <taxon>Micrococcales</taxon>
        <taxon>Microbacteriaceae</taxon>
        <taxon>Humibacter</taxon>
    </lineage>
</organism>
<gene>
    <name evidence="4" type="ORF">FPZ11_08585</name>
</gene>
<evidence type="ECO:0000256" key="1">
    <source>
        <dbReference type="ARBA" id="ARBA00023015"/>
    </source>
</evidence>
<reference evidence="4 5" key="1">
    <citation type="submission" date="2019-07" db="EMBL/GenBank/DDBJ databases">
        <title>Full genome sequence of Humibacter sp. WJ7-1.</title>
        <authorList>
            <person name="Im W.-T."/>
        </authorList>
    </citation>
    <scope>NUCLEOTIDE SEQUENCE [LARGE SCALE GENOMIC DNA]</scope>
    <source>
        <strain evidence="4 5">WJ7-1</strain>
    </source>
</reference>
<dbReference type="PROSITE" id="PS51000">
    <property type="entry name" value="HTH_DEOR_2"/>
    <property type="match status" value="1"/>
</dbReference>
<dbReference type="Pfam" id="PF08220">
    <property type="entry name" value="HTH_DeoR"/>
    <property type="match status" value="1"/>
</dbReference>
<protein>
    <submittedName>
        <fullName evidence="4">DeoR/GlpR transcriptional regulator</fullName>
    </submittedName>
</protein>
<dbReference type="Gene3D" id="3.40.50.1360">
    <property type="match status" value="1"/>
</dbReference>
<dbReference type="SUPFAM" id="SSF46785">
    <property type="entry name" value="Winged helix' DNA-binding domain"/>
    <property type="match status" value="1"/>
</dbReference>
<dbReference type="KEGG" id="huw:FPZ11_08585"/>
<dbReference type="GO" id="GO:0003700">
    <property type="term" value="F:DNA-binding transcription factor activity"/>
    <property type="evidence" value="ECO:0007669"/>
    <property type="project" value="InterPro"/>
</dbReference>
<name>A0A5B8M8F9_9MICO</name>
<dbReference type="InterPro" id="IPR037171">
    <property type="entry name" value="NagB/RpiA_transferase-like"/>
</dbReference>
<evidence type="ECO:0000313" key="5">
    <source>
        <dbReference type="Proteomes" id="UP000320216"/>
    </source>
</evidence>
<dbReference type="Proteomes" id="UP000320216">
    <property type="component" value="Chromosome"/>
</dbReference>
<dbReference type="InterPro" id="IPR050313">
    <property type="entry name" value="Carb_Metab_HTH_regulators"/>
</dbReference>
<evidence type="ECO:0000313" key="4">
    <source>
        <dbReference type="EMBL" id="QDZ16787.1"/>
    </source>
</evidence>
<evidence type="ECO:0000256" key="2">
    <source>
        <dbReference type="ARBA" id="ARBA00023163"/>
    </source>
</evidence>
<dbReference type="EMBL" id="CP042305">
    <property type="protein sequence ID" value="QDZ16787.1"/>
    <property type="molecule type" value="Genomic_DNA"/>
</dbReference>
<dbReference type="PANTHER" id="PTHR30363:SF44">
    <property type="entry name" value="AGA OPERON TRANSCRIPTIONAL REPRESSOR-RELATED"/>
    <property type="match status" value="1"/>
</dbReference>
<dbReference type="AlphaFoldDB" id="A0A5B8M8F9"/>